<evidence type="ECO:0000256" key="3">
    <source>
        <dbReference type="ARBA" id="ARBA00011738"/>
    </source>
</evidence>
<gene>
    <name evidence="12" type="primary">LOC110737856</name>
</gene>
<dbReference type="FunFam" id="2.60.200.30:FF:000015">
    <property type="entry name" value="NAD(H) kinase 3"/>
    <property type="match status" value="1"/>
</dbReference>
<dbReference type="EC" id="2.7.1.86" evidence="11"/>
<evidence type="ECO:0000313" key="12">
    <source>
        <dbReference type="EnsemblPlants" id="AUR62019651-RA:cds"/>
    </source>
</evidence>
<organism evidence="12 13">
    <name type="scientific">Chenopodium quinoa</name>
    <name type="common">Quinoa</name>
    <dbReference type="NCBI Taxonomy" id="63459"/>
    <lineage>
        <taxon>Eukaryota</taxon>
        <taxon>Viridiplantae</taxon>
        <taxon>Streptophyta</taxon>
        <taxon>Embryophyta</taxon>
        <taxon>Tracheophyta</taxon>
        <taxon>Spermatophyta</taxon>
        <taxon>Magnoliopsida</taxon>
        <taxon>eudicotyledons</taxon>
        <taxon>Gunneridae</taxon>
        <taxon>Pentapetalae</taxon>
        <taxon>Caryophyllales</taxon>
        <taxon>Chenopodiaceae</taxon>
        <taxon>Chenopodioideae</taxon>
        <taxon>Atripliceae</taxon>
        <taxon>Chenopodium</taxon>
    </lineage>
</organism>
<reference evidence="12" key="2">
    <citation type="submission" date="2021-03" db="UniProtKB">
        <authorList>
            <consortium name="EnsemblPlants"/>
        </authorList>
    </citation>
    <scope>IDENTIFICATION</scope>
</reference>
<dbReference type="Gene3D" id="3.40.50.10330">
    <property type="entry name" value="Probable inorganic polyphosphate/atp-NAD kinase, domain 1"/>
    <property type="match status" value="1"/>
</dbReference>
<keyword evidence="8" id="KW-0067">ATP-binding</keyword>
<dbReference type="PANTHER" id="PTHR20275">
    <property type="entry name" value="NAD KINASE"/>
    <property type="match status" value="1"/>
</dbReference>
<evidence type="ECO:0000256" key="10">
    <source>
        <dbReference type="ARBA" id="ARBA00023027"/>
    </source>
</evidence>
<dbReference type="InterPro" id="IPR016064">
    <property type="entry name" value="NAD/diacylglycerol_kinase_sf"/>
</dbReference>
<evidence type="ECO:0000256" key="4">
    <source>
        <dbReference type="ARBA" id="ARBA00022490"/>
    </source>
</evidence>
<dbReference type="InterPro" id="IPR017437">
    <property type="entry name" value="ATP-NAD_kinase_PpnK-typ_C"/>
</dbReference>
<dbReference type="Gramene" id="AUR62019651-RA">
    <property type="protein sequence ID" value="AUR62019651-RA:cds"/>
    <property type="gene ID" value="AUR62019651"/>
</dbReference>
<keyword evidence="6" id="KW-0547">Nucleotide-binding</keyword>
<dbReference type="InterPro" id="IPR002504">
    <property type="entry name" value="NADK"/>
</dbReference>
<dbReference type="FunFam" id="3.40.50.10330:FF:000027">
    <property type="entry name" value="NADH kinase"/>
    <property type="match status" value="1"/>
</dbReference>
<dbReference type="OrthoDB" id="185618at2759"/>
<evidence type="ECO:0000313" key="13">
    <source>
        <dbReference type="Proteomes" id="UP000596660"/>
    </source>
</evidence>
<proteinExistence type="inferred from homology"/>
<comment type="similarity">
    <text evidence="2">Belongs to the NAD kinase family.</text>
</comment>
<dbReference type="GO" id="GO:0006741">
    <property type="term" value="P:NADP+ biosynthetic process"/>
    <property type="evidence" value="ECO:0007669"/>
    <property type="project" value="InterPro"/>
</dbReference>
<dbReference type="SUPFAM" id="SSF111331">
    <property type="entry name" value="NAD kinase/diacylglycerol kinase-like"/>
    <property type="match status" value="1"/>
</dbReference>
<sequence length="353" mass="39086">MRVALTASALSWARSYQPRNLVTRMLLHGETTMARRKLLLLLKPFDVHPLRHSDSLSGTSNSKILQHLNNRIQVHKDAISLCQEILQRKSIDWETLFHNDVTRPIRDVDLVLTIGGDGTLLQASHFMDDSIPVLGVNSDPTQIEEVEQFKDEFDATRSAGYLCAATVNNFEQVLDEILNKRARPSELSRISIRVNSHSLKTHALNDLLIAHPCPATLSRFSFRLKRNGESCGPLVNCRSSGLRVSTAAGSTAAMLSAGGFVMPILSKDLQYMVREPILARGSNSSVMHGLVKSDQTMEIAWSTEEGYAYIDGSHIAHPIKKGDVIELSTKAPVLKIFLPPHLLSSSHEQVAKL</sequence>
<dbReference type="GO" id="GO:0005737">
    <property type="term" value="C:cytoplasm"/>
    <property type="evidence" value="ECO:0007669"/>
    <property type="project" value="UniProtKB-SubCell"/>
</dbReference>
<dbReference type="OMA" id="KSVEWKA"/>
<keyword evidence="10" id="KW-0520">NAD</keyword>
<dbReference type="GO" id="GO:0042736">
    <property type="term" value="F:NADH kinase activity"/>
    <property type="evidence" value="ECO:0007669"/>
    <property type="project" value="UniProtKB-EC"/>
</dbReference>
<keyword evidence="4" id="KW-0963">Cytoplasm</keyword>
<keyword evidence="5" id="KW-0808">Transferase</keyword>
<evidence type="ECO:0000256" key="7">
    <source>
        <dbReference type="ARBA" id="ARBA00022777"/>
    </source>
</evidence>
<evidence type="ECO:0000256" key="8">
    <source>
        <dbReference type="ARBA" id="ARBA00022840"/>
    </source>
</evidence>
<evidence type="ECO:0000256" key="1">
    <source>
        <dbReference type="ARBA" id="ARBA00004496"/>
    </source>
</evidence>
<dbReference type="Proteomes" id="UP000596660">
    <property type="component" value="Unplaced"/>
</dbReference>
<comment type="subcellular location">
    <subcellularLocation>
        <location evidence="1">Cytoplasm</location>
    </subcellularLocation>
</comment>
<dbReference type="PANTHER" id="PTHR20275:SF28">
    <property type="entry name" value="NADH KINASE"/>
    <property type="match status" value="1"/>
</dbReference>
<dbReference type="GO" id="GO:0005524">
    <property type="term" value="F:ATP binding"/>
    <property type="evidence" value="ECO:0007669"/>
    <property type="project" value="UniProtKB-KW"/>
</dbReference>
<dbReference type="GeneID" id="110737856"/>
<reference evidence="12" key="1">
    <citation type="journal article" date="2017" name="Nature">
        <title>The genome of Chenopodium quinoa.</title>
        <authorList>
            <person name="Jarvis D.E."/>
            <person name="Ho Y.S."/>
            <person name="Lightfoot D.J."/>
            <person name="Schmoeckel S.M."/>
            <person name="Li B."/>
            <person name="Borm T.J.A."/>
            <person name="Ohyanagi H."/>
            <person name="Mineta K."/>
            <person name="Michell C.T."/>
            <person name="Saber N."/>
            <person name="Kharbatia N.M."/>
            <person name="Rupper R.R."/>
            <person name="Sharp A.R."/>
            <person name="Dally N."/>
            <person name="Boughton B.A."/>
            <person name="Woo Y.H."/>
            <person name="Gao G."/>
            <person name="Schijlen E.G.W.M."/>
            <person name="Guo X."/>
            <person name="Momin A.A."/>
            <person name="Negrao S."/>
            <person name="Al-Babili S."/>
            <person name="Gehring C."/>
            <person name="Roessner U."/>
            <person name="Jung C."/>
            <person name="Murphy K."/>
            <person name="Arold S.T."/>
            <person name="Gojobori T."/>
            <person name="van der Linden C.G."/>
            <person name="van Loo E.N."/>
            <person name="Jellen E.N."/>
            <person name="Maughan P.J."/>
            <person name="Tester M."/>
        </authorList>
    </citation>
    <scope>NUCLEOTIDE SEQUENCE [LARGE SCALE GENOMIC DNA]</scope>
    <source>
        <strain evidence="12">cv. PI 614886</strain>
    </source>
</reference>
<evidence type="ECO:0000256" key="5">
    <source>
        <dbReference type="ARBA" id="ARBA00022679"/>
    </source>
</evidence>
<dbReference type="EnsemblPlants" id="AUR62019651-RA">
    <property type="protein sequence ID" value="AUR62019651-RA:cds"/>
    <property type="gene ID" value="AUR62019651"/>
</dbReference>
<keyword evidence="7" id="KW-0418">Kinase</keyword>
<evidence type="ECO:0000256" key="6">
    <source>
        <dbReference type="ARBA" id="ARBA00022741"/>
    </source>
</evidence>
<accession>A0A803LW00</accession>
<evidence type="ECO:0000256" key="9">
    <source>
        <dbReference type="ARBA" id="ARBA00022857"/>
    </source>
</evidence>
<dbReference type="RefSeq" id="XP_021773896.1">
    <property type="nucleotide sequence ID" value="XM_021918204.1"/>
</dbReference>
<keyword evidence="13" id="KW-1185">Reference proteome</keyword>
<name>A0A803LW00_CHEQI</name>
<dbReference type="Pfam" id="PF01513">
    <property type="entry name" value="NAD_kinase"/>
    <property type="match status" value="1"/>
</dbReference>
<dbReference type="InterPro" id="IPR017438">
    <property type="entry name" value="ATP-NAD_kinase_N"/>
</dbReference>
<protein>
    <recommendedName>
        <fullName evidence="11">NADH kinase</fullName>
        <ecNumber evidence="11">2.7.1.86</ecNumber>
    </recommendedName>
</protein>
<dbReference type="Gene3D" id="2.60.200.30">
    <property type="entry name" value="Probable inorganic polyphosphate/atp-NAD kinase, domain 2"/>
    <property type="match status" value="1"/>
</dbReference>
<dbReference type="GO" id="GO:0019674">
    <property type="term" value="P:NAD+ metabolic process"/>
    <property type="evidence" value="ECO:0007669"/>
    <property type="project" value="InterPro"/>
</dbReference>
<dbReference type="AlphaFoldDB" id="A0A803LW00"/>
<dbReference type="GO" id="GO:0003951">
    <property type="term" value="F:NAD+ kinase activity"/>
    <property type="evidence" value="ECO:0007669"/>
    <property type="project" value="InterPro"/>
</dbReference>
<evidence type="ECO:0000256" key="11">
    <source>
        <dbReference type="ARBA" id="ARBA00066398"/>
    </source>
</evidence>
<comment type="subunit">
    <text evidence="3">Homodimer.</text>
</comment>
<dbReference type="KEGG" id="cqi:110737856"/>
<evidence type="ECO:0000256" key="2">
    <source>
        <dbReference type="ARBA" id="ARBA00010995"/>
    </source>
</evidence>
<keyword evidence="9" id="KW-0521">NADP</keyword>